<dbReference type="Proteomes" id="UP001232148">
    <property type="component" value="Unassembled WGS sequence"/>
</dbReference>
<protein>
    <submittedName>
        <fullName evidence="1">Uncharacterized protein</fullName>
    </submittedName>
</protein>
<dbReference type="EMBL" id="MU842836">
    <property type="protein sequence ID" value="KAK2031920.1"/>
    <property type="molecule type" value="Genomic_DNA"/>
</dbReference>
<dbReference type="AlphaFoldDB" id="A0AAD9M7G2"/>
<name>A0AAD9M7G2_9PEZI</name>
<keyword evidence="2" id="KW-1185">Reference proteome</keyword>
<evidence type="ECO:0000313" key="2">
    <source>
        <dbReference type="Proteomes" id="UP001232148"/>
    </source>
</evidence>
<reference evidence="1" key="1">
    <citation type="submission" date="2021-06" db="EMBL/GenBank/DDBJ databases">
        <title>Comparative genomics, transcriptomics and evolutionary studies reveal genomic signatures of adaptation to plant cell wall in hemibiotrophic fungi.</title>
        <authorList>
            <consortium name="DOE Joint Genome Institute"/>
            <person name="Baroncelli R."/>
            <person name="Diaz J.F."/>
            <person name="Benocci T."/>
            <person name="Peng M."/>
            <person name="Battaglia E."/>
            <person name="Haridas S."/>
            <person name="Andreopoulos W."/>
            <person name="Labutti K."/>
            <person name="Pangilinan J."/>
            <person name="Floch G.L."/>
            <person name="Makela M.R."/>
            <person name="Henrissat B."/>
            <person name="Grigoriev I.V."/>
            <person name="Crouch J.A."/>
            <person name="De Vries R.P."/>
            <person name="Sukno S.A."/>
            <person name="Thon M.R."/>
        </authorList>
    </citation>
    <scope>NUCLEOTIDE SEQUENCE</scope>
    <source>
        <strain evidence="1">MAFF235873</strain>
    </source>
</reference>
<accession>A0AAD9M7G2</accession>
<evidence type="ECO:0000313" key="1">
    <source>
        <dbReference type="EMBL" id="KAK2031920.1"/>
    </source>
</evidence>
<gene>
    <name evidence="1" type="ORF">LX32DRAFT_650479</name>
</gene>
<comment type="caution">
    <text evidence="1">The sequence shown here is derived from an EMBL/GenBank/DDBJ whole genome shotgun (WGS) entry which is preliminary data.</text>
</comment>
<proteinExistence type="predicted"/>
<sequence length="264" mass="27963">MDTFSNSSKASSGNENLSLVTYRMPTTRSDRRPSITVSLQTDRLRSTTSFSVPAVALVGLSPLSAQTAAQQDRPARGATISKVSYGAGVSVDSRGEAYYHGGWLSNDSVWGTGPTVATTGLVKCTIDTNSFANNTGPDGIRCAEGSLQYIPADDGGMSIHFGGIQDLSANGTARGQPMDQIFICDVLGSGHTGIKSQYRAPLNLARQSAHLGPEVIGVRHDDGVSKGRHESHLSLDRSGLRDARARVLFFLCKTLQDFVGACNP</sequence>
<organism evidence="1 2">
    <name type="scientific">Colletotrichum zoysiae</name>
    <dbReference type="NCBI Taxonomy" id="1216348"/>
    <lineage>
        <taxon>Eukaryota</taxon>
        <taxon>Fungi</taxon>
        <taxon>Dikarya</taxon>
        <taxon>Ascomycota</taxon>
        <taxon>Pezizomycotina</taxon>
        <taxon>Sordariomycetes</taxon>
        <taxon>Hypocreomycetidae</taxon>
        <taxon>Glomerellales</taxon>
        <taxon>Glomerellaceae</taxon>
        <taxon>Colletotrichum</taxon>
        <taxon>Colletotrichum graminicola species complex</taxon>
    </lineage>
</organism>